<feature type="domain" description="Xylanolytic transcriptional activator regulatory" evidence="3">
    <location>
        <begin position="305"/>
        <end position="383"/>
    </location>
</feature>
<protein>
    <recommendedName>
        <fullName evidence="3">Xylanolytic transcriptional activator regulatory domain-containing protein</fullName>
    </recommendedName>
</protein>
<dbReference type="Proteomes" id="UP001357485">
    <property type="component" value="Unassembled WGS sequence"/>
</dbReference>
<dbReference type="EMBL" id="JAVRRA010016898">
    <property type="protein sequence ID" value="KAK5201046.1"/>
    <property type="molecule type" value="Genomic_DNA"/>
</dbReference>
<evidence type="ECO:0000259" key="3">
    <source>
        <dbReference type="SMART" id="SM00906"/>
    </source>
</evidence>
<keyword evidence="5" id="KW-1185">Reference proteome</keyword>
<gene>
    <name evidence="4" type="ORF">LTR16_004019</name>
</gene>
<name>A0ABR0LNH2_9PEZI</name>
<evidence type="ECO:0000313" key="4">
    <source>
        <dbReference type="EMBL" id="KAK5201046.1"/>
    </source>
</evidence>
<feature type="region of interest" description="Disordered" evidence="2">
    <location>
        <begin position="600"/>
        <end position="672"/>
    </location>
</feature>
<proteinExistence type="predicted"/>
<dbReference type="PANTHER" id="PTHR46910:SF4">
    <property type="entry name" value="ZN(2)-C6 FUNGAL-TYPE DOMAIN-CONTAINING PROTEIN"/>
    <property type="match status" value="1"/>
</dbReference>
<dbReference type="PANTHER" id="PTHR46910">
    <property type="entry name" value="TRANSCRIPTION FACTOR PDR1"/>
    <property type="match status" value="1"/>
</dbReference>
<organism evidence="4 5">
    <name type="scientific">Cryomyces antarcticus</name>
    <dbReference type="NCBI Taxonomy" id="329879"/>
    <lineage>
        <taxon>Eukaryota</taxon>
        <taxon>Fungi</taxon>
        <taxon>Dikarya</taxon>
        <taxon>Ascomycota</taxon>
        <taxon>Pezizomycotina</taxon>
        <taxon>Dothideomycetes</taxon>
        <taxon>Dothideomycetes incertae sedis</taxon>
        <taxon>Cryomyces</taxon>
    </lineage>
</organism>
<reference evidence="4 5" key="1">
    <citation type="submission" date="2023-08" db="EMBL/GenBank/DDBJ databases">
        <title>Black Yeasts Isolated from many extreme environments.</title>
        <authorList>
            <person name="Coleine C."/>
            <person name="Stajich J.E."/>
            <person name="Selbmann L."/>
        </authorList>
    </citation>
    <scope>NUCLEOTIDE SEQUENCE [LARGE SCALE GENOMIC DNA]</scope>
    <source>
        <strain evidence="4 5">CCFEE 536</strain>
    </source>
</reference>
<dbReference type="CDD" id="cd12148">
    <property type="entry name" value="fungal_TF_MHR"/>
    <property type="match status" value="1"/>
</dbReference>
<keyword evidence="1" id="KW-0539">Nucleus</keyword>
<comment type="caution">
    <text evidence="4">The sequence shown here is derived from an EMBL/GenBank/DDBJ whole genome shotgun (WGS) entry which is preliminary data.</text>
</comment>
<feature type="region of interest" description="Disordered" evidence="2">
    <location>
        <begin position="1"/>
        <end position="22"/>
    </location>
</feature>
<feature type="compositionally biased region" description="Polar residues" evidence="2">
    <location>
        <begin position="659"/>
        <end position="671"/>
    </location>
</feature>
<evidence type="ECO:0000256" key="2">
    <source>
        <dbReference type="SAM" id="MobiDB-lite"/>
    </source>
</evidence>
<dbReference type="Pfam" id="PF04082">
    <property type="entry name" value="Fungal_trans"/>
    <property type="match status" value="1"/>
</dbReference>
<feature type="non-terminal residue" evidence="4">
    <location>
        <position position="1"/>
    </location>
</feature>
<dbReference type="InterPro" id="IPR050987">
    <property type="entry name" value="AtrR-like"/>
</dbReference>
<evidence type="ECO:0000313" key="5">
    <source>
        <dbReference type="Proteomes" id="UP001357485"/>
    </source>
</evidence>
<feature type="non-terminal residue" evidence="4">
    <location>
        <position position="800"/>
    </location>
</feature>
<sequence length="800" mass="88051">QNNTECVTTDRITGRATSRGHTEAIEHENQYLRQAVLDLQQQLRDNGVDVKPANGINGYVPAGWPQPGQPNRPQMWDAGQGMSDGNQLSYETNMGEMSDANVQEKTVHRGALLPAFRAGCKGDNYLGVSSANDYLSPIKGTSLALYGMEIDLTEFMPSSLDDPSSSASYQHFLDYAFKRRPIGEVPLPPRQECEMYAQWYFRSINPFTPILHKPAFMSLLATVYEDPRYHPTAAETVMVHMMLAILRFQLGARNADRYSLEQSDVHYRYALGHLYSLVSGHTLQDVQALSLICAHLRSLPKPGAAWMVTNMTISIAIELGLHRSAKAWVETAPKKDNQEVELRKRIFWSLLTIHVSLSGKLGRPMPLRMEDIDVEFPEPVHDNLPSDGMVSDWQKCSFRVGLQAMKIIALLVQMYSTVYALRQSSTSYETALRRLQRELQQWHDQIPPELSGGPNTHEADRIAQIMARNLDVCVDSSERLLHSVVQLRNLKSLDTTWGNCVVYLAAIFTTLFAYSERKNQITSVELTRLREDMNLWLDVMGDAGALLAMHSMLDFSGNPSHCPPGTGNRLQIAIRNIVDAAVGEISRHLATKTASAAVATANMAASSHSPERNRPHQSQTQDPYGAPYHSHGFPTTHTNNAGINSPSTTTYLPPDDPSLAQNQGAYPTTTHYAYPEPSSVSVSSYPQSAVVAYEVPQPPYSVATGADQVLKPDVSAHLAAPLPQSQPMAPPPNTYMFGSPTTQAPYAGGPIAWRQFTEGMVDHLGPHEYLTSANALMALGGRDAQSSGVGDVGASAVMPE</sequence>
<dbReference type="SMART" id="SM00906">
    <property type="entry name" value="Fungal_trans"/>
    <property type="match status" value="1"/>
</dbReference>
<feature type="compositionally biased region" description="Polar residues" evidence="2">
    <location>
        <begin position="1"/>
        <end position="11"/>
    </location>
</feature>
<feature type="compositionally biased region" description="Polar residues" evidence="2">
    <location>
        <begin position="633"/>
        <end position="651"/>
    </location>
</feature>
<evidence type="ECO:0000256" key="1">
    <source>
        <dbReference type="ARBA" id="ARBA00023242"/>
    </source>
</evidence>
<dbReference type="InterPro" id="IPR007219">
    <property type="entry name" value="XnlR_reg_dom"/>
</dbReference>
<accession>A0ABR0LNH2</accession>